<name>A0A243QB71_9ACTN</name>
<dbReference type="InterPro" id="IPR017517">
    <property type="entry name" value="Maleyloyr_isom"/>
</dbReference>
<feature type="domain" description="Mycothiol-dependent maleylpyruvate isomerase metal-binding" evidence="1">
    <location>
        <begin position="13"/>
        <end position="135"/>
    </location>
</feature>
<dbReference type="OrthoDB" id="5185819at2"/>
<dbReference type="RefSeq" id="WP_086535311.1">
    <property type="nucleotide sequence ID" value="NZ_NGFO01000010.1"/>
</dbReference>
<evidence type="ECO:0000313" key="2">
    <source>
        <dbReference type="EMBL" id="OUC78847.1"/>
    </source>
</evidence>
<dbReference type="STRING" id="417102.CA982_10660"/>
<proteinExistence type="predicted"/>
<keyword evidence="3" id="KW-1185">Reference proteome</keyword>
<reference evidence="2 3" key="1">
    <citation type="submission" date="2017-05" db="EMBL/GenBank/DDBJ databases">
        <title>Biotechnological potential of actinobacteria isolated from South African environments.</title>
        <authorList>
            <person name="Le Roes-Hill M."/>
            <person name="Prins A."/>
            <person name="Durrell K.A."/>
        </authorList>
    </citation>
    <scope>NUCLEOTIDE SEQUENCE [LARGE SCALE GENOMIC DNA]</scope>
    <source>
        <strain evidence="2">BS2</strain>
    </source>
</reference>
<dbReference type="NCBIfam" id="TIGR03086">
    <property type="entry name" value="TIGR03086 family metal-binding protein"/>
    <property type="match status" value="1"/>
</dbReference>
<dbReference type="InterPro" id="IPR034660">
    <property type="entry name" value="DinB/YfiT-like"/>
</dbReference>
<evidence type="ECO:0000313" key="3">
    <source>
        <dbReference type="Proteomes" id="UP000194632"/>
    </source>
</evidence>
<accession>A0A243QB71</accession>
<gene>
    <name evidence="2" type="ORF">CA982_10660</name>
</gene>
<dbReference type="GO" id="GO:0046872">
    <property type="term" value="F:metal ion binding"/>
    <property type="evidence" value="ECO:0007669"/>
    <property type="project" value="InterPro"/>
</dbReference>
<organism evidence="2 3">
    <name type="scientific">Gordonia lacunae</name>
    <dbReference type="NCBI Taxonomy" id="417102"/>
    <lineage>
        <taxon>Bacteria</taxon>
        <taxon>Bacillati</taxon>
        <taxon>Actinomycetota</taxon>
        <taxon>Actinomycetes</taxon>
        <taxon>Mycobacteriales</taxon>
        <taxon>Gordoniaceae</taxon>
        <taxon>Gordonia</taxon>
    </lineage>
</organism>
<dbReference type="Pfam" id="PF11716">
    <property type="entry name" value="MDMPI_N"/>
    <property type="match status" value="1"/>
</dbReference>
<dbReference type="AlphaFoldDB" id="A0A243QB71"/>
<dbReference type="InterPro" id="IPR024344">
    <property type="entry name" value="MDMPI_metal-binding"/>
</dbReference>
<comment type="caution">
    <text evidence="2">The sequence shown here is derived from an EMBL/GenBank/DDBJ whole genome shotgun (WGS) entry which is preliminary data.</text>
</comment>
<evidence type="ECO:0000259" key="1">
    <source>
        <dbReference type="Pfam" id="PF11716"/>
    </source>
</evidence>
<dbReference type="InterPro" id="IPR017520">
    <property type="entry name" value="CHP03086"/>
</dbReference>
<dbReference type="SUPFAM" id="SSF109854">
    <property type="entry name" value="DinB/YfiT-like putative metalloenzymes"/>
    <property type="match status" value="1"/>
</dbReference>
<dbReference type="EMBL" id="NGFO01000010">
    <property type="protein sequence ID" value="OUC78847.1"/>
    <property type="molecule type" value="Genomic_DNA"/>
</dbReference>
<sequence length="202" mass="21755">MPTDTTQAPSILAAADHMLAMTATISDADLGRPTPCRDMDLAALLAHVDGLSQAFTAAARKDFGPLTSTPPDPAQSRLSSEWRDDLARHVRELAHSWDDDAAWEGMTQAGGVELPAEIMGRVALSELVLHGWDVAHAAGVPFEVPDEILQVVFDFHHPPQPQDEREGMFGPVVEVPDDAPLVDRLAGLTGRDPRWAQATTQG</sequence>
<protein>
    <submittedName>
        <fullName evidence="2">TIGR03086 family protein</fullName>
    </submittedName>
</protein>
<dbReference type="Gene3D" id="1.20.120.450">
    <property type="entry name" value="dinb family like domain"/>
    <property type="match status" value="1"/>
</dbReference>
<dbReference type="NCBIfam" id="TIGR03083">
    <property type="entry name" value="maleylpyruvate isomerase family mycothiol-dependent enzyme"/>
    <property type="match status" value="1"/>
</dbReference>
<dbReference type="Proteomes" id="UP000194632">
    <property type="component" value="Unassembled WGS sequence"/>
</dbReference>